<dbReference type="OrthoDB" id="37297at2759"/>
<organism evidence="3 4">
    <name type="scientific">Ceratodon purpureus</name>
    <name type="common">Fire moss</name>
    <name type="synonym">Dicranum purpureum</name>
    <dbReference type="NCBI Taxonomy" id="3225"/>
    <lineage>
        <taxon>Eukaryota</taxon>
        <taxon>Viridiplantae</taxon>
        <taxon>Streptophyta</taxon>
        <taxon>Embryophyta</taxon>
        <taxon>Bryophyta</taxon>
        <taxon>Bryophytina</taxon>
        <taxon>Bryopsida</taxon>
        <taxon>Dicranidae</taxon>
        <taxon>Pseudoditrichales</taxon>
        <taxon>Ditrichaceae</taxon>
        <taxon>Ceratodon</taxon>
    </lineage>
</organism>
<dbReference type="GO" id="GO:0016491">
    <property type="term" value="F:oxidoreductase activity"/>
    <property type="evidence" value="ECO:0007669"/>
    <property type="project" value="InterPro"/>
</dbReference>
<comment type="caution">
    <text evidence="3">The sequence shown here is derived from an EMBL/GenBank/DDBJ whole genome shotgun (WGS) entry which is preliminary data.</text>
</comment>
<feature type="domain" description="DSBA-like thioredoxin" evidence="2">
    <location>
        <begin position="56"/>
        <end position="204"/>
    </location>
</feature>
<dbReference type="SUPFAM" id="SSF52833">
    <property type="entry name" value="Thioredoxin-like"/>
    <property type="match status" value="1"/>
</dbReference>
<keyword evidence="4" id="KW-1185">Reference proteome</keyword>
<dbReference type="EMBL" id="CM026423">
    <property type="protein sequence ID" value="KAG0584618.1"/>
    <property type="molecule type" value="Genomic_DNA"/>
</dbReference>
<keyword evidence="1" id="KW-0732">Signal</keyword>
<feature type="chain" id="PRO_5035793930" description="DSBA-like thioredoxin domain-containing protein" evidence="1">
    <location>
        <begin position="29"/>
        <end position="231"/>
    </location>
</feature>
<dbReference type="Gene3D" id="3.40.30.10">
    <property type="entry name" value="Glutaredoxin"/>
    <property type="match status" value="1"/>
</dbReference>
<dbReference type="PANTHER" id="PTHR33875">
    <property type="entry name" value="OS09G0542200 PROTEIN"/>
    <property type="match status" value="1"/>
</dbReference>
<dbReference type="InterPro" id="IPR001853">
    <property type="entry name" value="DSBA-like_thioredoxin_dom"/>
</dbReference>
<dbReference type="Proteomes" id="UP000822688">
    <property type="component" value="Chromosome 3"/>
</dbReference>
<proteinExistence type="predicted"/>
<protein>
    <recommendedName>
        <fullName evidence="2">DSBA-like thioredoxin domain-containing protein</fullName>
    </recommendedName>
</protein>
<evidence type="ECO:0000256" key="1">
    <source>
        <dbReference type="SAM" id="SignalP"/>
    </source>
</evidence>
<reference evidence="3" key="1">
    <citation type="submission" date="2020-06" db="EMBL/GenBank/DDBJ databases">
        <title>WGS assembly of Ceratodon purpureus strain R40.</title>
        <authorList>
            <person name="Carey S.B."/>
            <person name="Jenkins J."/>
            <person name="Shu S."/>
            <person name="Lovell J.T."/>
            <person name="Sreedasyam A."/>
            <person name="Maumus F."/>
            <person name="Tiley G.P."/>
            <person name="Fernandez-Pozo N."/>
            <person name="Barry K."/>
            <person name="Chen C."/>
            <person name="Wang M."/>
            <person name="Lipzen A."/>
            <person name="Daum C."/>
            <person name="Saski C.A."/>
            <person name="Payton A.C."/>
            <person name="Mcbreen J.C."/>
            <person name="Conrad R.E."/>
            <person name="Kollar L.M."/>
            <person name="Olsson S."/>
            <person name="Huttunen S."/>
            <person name="Landis J.B."/>
            <person name="Wickett N.J."/>
            <person name="Johnson M.G."/>
            <person name="Rensing S.A."/>
            <person name="Grimwood J."/>
            <person name="Schmutz J."/>
            <person name="Mcdaniel S.F."/>
        </authorList>
    </citation>
    <scope>NUCLEOTIDE SEQUENCE</scope>
    <source>
        <strain evidence="3">R40</strain>
    </source>
</reference>
<dbReference type="Pfam" id="PF01323">
    <property type="entry name" value="DSBA"/>
    <property type="match status" value="1"/>
</dbReference>
<feature type="signal peptide" evidence="1">
    <location>
        <begin position="1"/>
        <end position="28"/>
    </location>
</feature>
<dbReference type="PROSITE" id="PS51257">
    <property type="entry name" value="PROKAR_LIPOPROTEIN"/>
    <property type="match status" value="1"/>
</dbReference>
<evidence type="ECO:0000313" key="3">
    <source>
        <dbReference type="EMBL" id="KAG0584618.1"/>
    </source>
</evidence>
<dbReference type="PANTHER" id="PTHR33875:SF2">
    <property type="entry name" value="ACR183CP"/>
    <property type="match status" value="1"/>
</dbReference>
<gene>
    <name evidence="3" type="ORF">KC19_3G223000</name>
</gene>
<dbReference type="InterPro" id="IPR036249">
    <property type="entry name" value="Thioredoxin-like_sf"/>
</dbReference>
<accession>A0A8T0IPT1</accession>
<evidence type="ECO:0000259" key="2">
    <source>
        <dbReference type="Pfam" id="PF01323"/>
    </source>
</evidence>
<evidence type="ECO:0000313" key="4">
    <source>
        <dbReference type="Proteomes" id="UP000822688"/>
    </source>
</evidence>
<sequence>MGMGKSACSVERVIALGVLLTLVSGCWAQFTIPERYDGFVYNAKPEKGRGPVMWEVFVDPLCIDCKMGWPVVKQVAERYGSSVVVIVHPFPAPFHHNAYFAARALHVAQMANSSLVYPLMELIFANQESFLNPSTNHETPAHVVSRMISLASDLGIPSNTFEAGFNDSVTDQATRISFKYGCSRGVVGTPTYLVNGVNVVGADESWSADEWAKIFDPMVKATGFGMIYPSS</sequence>
<dbReference type="AlphaFoldDB" id="A0A8T0IPT1"/>
<name>A0A8T0IPT1_CERPU</name>